<dbReference type="GO" id="GO:0003700">
    <property type="term" value="F:DNA-binding transcription factor activity"/>
    <property type="evidence" value="ECO:0007669"/>
    <property type="project" value="TreeGrafter"/>
</dbReference>
<dbReference type="SMART" id="SM00530">
    <property type="entry name" value="HTH_XRE"/>
    <property type="match status" value="1"/>
</dbReference>
<dbReference type="InterPro" id="IPR050807">
    <property type="entry name" value="TransReg_Diox_bact_type"/>
</dbReference>
<dbReference type="PANTHER" id="PTHR46797">
    <property type="entry name" value="HTH-TYPE TRANSCRIPTIONAL REGULATOR"/>
    <property type="match status" value="1"/>
</dbReference>
<dbReference type="EMBL" id="BK015474">
    <property type="protein sequence ID" value="DAE08744.1"/>
    <property type="molecule type" value="Genomic_DNA"/>
</dbReference>
<dbReference type="InterPro" id="IPR001387">
    <property type="entry name" value="Cro/C1-type_HTH"/>
</dbReference>
<proteinExistence type="predicted"/>
<dbReference type="InterPro" id="IPR010982">
    <property type="entry name" value="Lambda_DNA-bd_dom_sf"/>
</dbReference>
<accession>A0A8S5PPP8</accession>
<organism evidence="3">
    <name type="scientific">Myoviridae sp. ctLjW1</name>
    <dbReference type="NCBI Taxonomy" id="2825084"/>
    <lineage>
        <taxon>Viruses</taxon>
        <taxon>Duplodnaviria</taxon>
        <taxon>Heunggongvirae</taxon>
        <taxon>Uroviricota</taxon>
        <taxon>Caudoviricetes</taxon>
    </lineage>
</organism>
<dbReference type="PROSITE" id="PS50943">
    <property type="entry name" value="HTH_CROC1"/>
    <property type="match status" value="1"/>
</dbReference>
<evidence type="ECO:0000259" key="2">
    <source>
        <dbReference type="PROSITE" id="PS50943"/>
    </source>
</evidence>
<name>A0A8S5PPP8_9CAUD</name>
<evidence type="ECO:0000313" key="3">
    <source>
        <dbReference type="EMBL" id="DAE08744.1"/>
    </source>
</evidence>
<evidence type="ECO:0000256" key="1">
    <source>
        <dbReference type="ARBA" id="ARBA00023125"/>
    </source>
</evidence>
<dbReference type="Gene3D" id="1.10.260.40">
    <property type="entry name" value="lambda repressor-like DNA-binding domains"/>
    <property type="match status" value="1"/>
</dbReference>
<protein>
    <submittedName>
        <fullName evidence="3">Helix-turn-helix domain protein</fullName>
    </submittedName>
</protein>
<reference evidence="3" key="1">
    <citation type="journal article" date="2021" name="Proc. Natl. Acad. Sci. U.S.A.">
        <title>A Catalog of Tens of Thousands of Viruses from Human Metagenomes Reveals Hidden Associations with Chronic Diseases.</title>
        <authorList>
            <person name="Tisza M.J."/>
            <person name="Buck C.B."/>
        </authorList>
    </citation>
    <scope>NUCLEOTIDE SEQUENCE</scope>
    <source>
        <strain evidence="3">CtLjW1</strain>
    </source>
</reference>
<dbReference type="Pfam" id="PF01381">
    <property type="entry name" value="HTH_3"/>
    <property type="match status" value="1"/>
</dbReference>
<dbReference type="GO" id="GO:0003677">
    <property type="term" value="F:DNA binding"/>
    <property type="evidence" value="ECO:0007669"/>
    <property type="project" value="UniProtKB-KW"/>
</dbReference>
<dbReference type="PANTHER" id="PTHR46797:SF1">
    <property type="entry name" value="METHYLPHOSPHONATE SYNTHASE"/>
    <property type="match status" value="1"/>
</dbReference>
<sequence>MRYFGEFIMEIGRIIKYYRALHNLTQSDVAELSGINEKYLGRIERDESVPTIDKVEQLCFAFDIRLSDLLMISPDKLDFQNRYTDENDVRTPKTIYYCNCCGSTFQSAISDNESNDIRCPECGCVFDSDNGFIEKSVVY</sequence>
<dbReference type="CDD" id="cd00093">
    <property type="entry name" value="HTH_XRE"/>
    <property type="match status" value="1"/>
</dbReference>
<dbReference type="SUPFAM" id="SSF47413">
    <property type="entry name" value="lambda repressor-like DNA-binding domains"/>
    <property type="match status" value="1"/>
</dbReference>
<feature type="domain" description="HTH cro/C1-type" evidence="2">
    <location>
        <begin position="15"/>
        <end position="69"/>
    </location>
</feature>
<keyword evidence="1" id="KW-0238">DNA-binding</keyword>